<organism evidence="3 4">
    <name type="scientific">Vibrio rumoiensis 1S-45</name>
    <dbReference type="NCBI Taxonomy" id="1188252"/>
    <lineage>
        <taxon>Bacteria</taxon>
        <taxon>Pseudomonadati</taxon>
        <taxon>Pseudomonadota</taxon>
        <taxon>Gammaproteobacteria</taxon>
        <taxon>Vibrionales</taxon>
        <taxon>Vibrionaceae</taxon>
        <taxon>Vibrio</taxon>
    </lineage>
</organism>
<dbReference type="STRING" id="1188252.A1QC_00250"/>
<evidence type="ECO:0000313" key="3">
    <source>
        <dbReference type="EMBL" id="OEF30142.1"/>
    </source>
</evidence>
<evidence type="ECO:0000259" key="1">
    <source>
        <dbReference type="PROSITE" id="PS50404"/>
    </source>
</evidence>
<dbReference type="SFLD" id="SFLDG00358">
    <property type="entry name" value="Main_(cytGST)"/>
    <property type="match status" value="1"/>
</dbReference>
<dbReference type="InterPro" id="IPR040079">
    <property type="entry name" value="Glutathione_S-Trfase"/>
</dbReference>
<dbReference type="Proteomes" id="UP000094070">
    <property type="component" value="Unassembled WGS sequence"/>
</dbReference>
<dbReference type="PROSITE" id="PS50405">
    <property type="entry name" value="GST_CTER"/>
    <property type="match status" value="1"/>
</dbReference>
<dbReference type="PANTHER" id="PTHR43986">
    <property type="entry name" value="ELONGATION FACTOR 1-GAMMA"/>
    <property type="match status" value="1"/>
</dbReference>
<dbReference type="AlphaFoldDB" id="A0A1E5E6L2"/>
<dbReference type="SUPFAM" id="SSF47616">
    <property type="entry name" value="GST C-terminal domain-like"/>
    <property type="match status" value="1"/>
</dbReference>
<dbReference type="RefSeq" id="WP_017025546.1">
    <property type="nucleotide sequence ID" value="NZ_AJYK02000002.1"/>
</dbReference>
<feature type="domain" description="GST C-terminal" evidence="2">
    <location>
        <begin position="86"/>
        <end position="203"/>
    </location>
</feature>
<dbReference type="GO" id="GO:0016740">
    <property type="term" value="F:transferase activity"/>
    <property type="evidence" value="ECO:0007669"/>
    <property type="project" value="UniProtKB-KW"/>
</dbReference>
<dbReference type="Gene3D" id="3.40.30.10">
    <property type="entry name" value="Glutaredoxin"/>
    <property type="match status" value="1"/>
</dbReference>
<dbReference type="InterPro" id="IPR036249">
    <property type="entry name" value="Thioredoxin-like_sf"/>
</dbReference>
<feature type="domain" description="GST N-terminal" evidence="1">
    <location>
        <begin position="1"/>
        <end position="81"/>
    </location>
</feature>
<comment type="caution">
    <text evidence="3">The sequence shown here is derived from an EMBL/GenBank/DDBJ whole genome shotgun (WGS) entry which is preliminary data.</text>
</comment>
<evidence type="ECO:0000313" key="4">
    <source>
        <dbReference type="Proteomes" id="UP000094070"/>
    </source>
</evidence>
<keyword evidence="3" id="KW-0808">Transferase</keyword>
<dbReference type="Pfam" id="PF13409">
    <property type="entry name" value="GST_N_2"/>
    <property type="match status" value="1"/>
</dbReference>
<dbReference type="PROSITE" id="PS50404">
    <property type="entry name" value="GST_NTER"/>
    <property type="match status" value="1"/>
</dbReference>
<dbReference type="InterPro" id="IPR034345">
    <property type="entry name" value="Gtt2-like_N"/>
</dbReference>
<dbReference type="GO" id="GO:0006414">
    <property type="term" value="P:translational elongation"/>
    <property type="evidence" value="ECO:0007669"/>
    <property type="project" value="TreeGrafter"/>
</dbReference>
<dbReference type="EMBL" id="AJYK02000002">
    <property type="protein sequence ID" value="OEF30142.1"/>
    <property type="molecule type" value="Genomic_DNA"/>
</dbReference>
<dbReference type="CDD" id="cd03051">
    <property type="entry name" value="GST_N_GTT2_like"/>
    <property type="match status" value="1"/>
</dbReference>
<reference evidence="3 4" key="1">
    <citation type="journal article" date="2012" name="Science">
        <title>Ecological populations of bacteria act as socially cohesive units of antibiotic production and resistance.</title>
        <authorList>
            <person name="Cordero O.X."/>
            <person name="Wildschutte H."/>
            <person name="Kirkup B."/>
            <person name="Proehl S."/>
            <person name="Ngo L."/>
            <person name="Hussain F."/>
            <person name="Le Roux F."/>
            <person name="Mincer T."/>
            <person name="Polz M.F."/>
        </authorList>
    </citation>
    <scope>NUCLEOTIDE SEQUENCE [LARGE SCALE GENOMIC DNA]</scope>
    <source>
        <strain evidence="3 4">1S-45</strain>
    </source>
</reference>
<dbReference type="InterPro" id="IPR050802">
    <property type="entry name" value="EF-GSTs"/>
</dbReference>
<keyword evidence="4" id="KW-1185">Reference proteome</keyword>
<dbReference type="PANTHER" id="PTHR43986:SF1">
    <property type="entry name" value="ELONGATION FACTOR 1-GAMMA"/>
    <property type="match status" value="1"/>
</dbReference>
<dbReference type="eggNOG" id="COG0625">
    <property type="taxonomic scope" value="Bacteria"/>
</dbReference>
<gene>
    <name evidence="3" type="ORF">A1QC_00250</name>
</gene>
<dbReference type="InterPro" id="IPR010987">
    <property type="entry name" value="Glutathione-S-Trfase_C-like"/>
</dbReference>
<evidence type="ECO:0000259" key="2">
    <source>
        <dbReference type="PROSITE" id="PS50405"/>
    </source>
</evidence>
<dbReference type="InterPro" id="IPR004045">
    <property type="entry name" value="Glutathione_S-Trfase_N"/>
</dbReference>
<dbReference type="OrthoDB" id="9803562at2"/>
<dbReference type="Gene3D" id="1.20.1050.10">
    <property type="match status" value="1"/>
</dbReference>
<accession>A0A1E5E6L2</accession>
<name>A0A1E5E6L2_9VIBR</name>
<dbReference type="InterPro" id="IPR036282">
    <property type="entry name" value="Glutathione-S-Trfase_C_sf"/>
</dbReference>
<proteinExistence type="predicted"/>
<sequence>MKIYEFATNPSSRRVGIFLKELGIEVDRVQLNVRDGENLTEEYLEKSINGKVPMLELDDGTAISESVAICRYFANAEGDLSLFGETAVEAGKVEMWHRIVEFDGLYAGFQAFRNLSGVFSDRERCVKAWGEESKLRVEEFLPKLDKQLSRNEFIAGDKFSIVDITGFMLIDVVCLKALEIQAVDLYPNIKSWYERMSARPTFQ</sequence>
<dbReference type="Pfam" id="PF00043">
    <property type="entry name" value="GST_C"/>
    <property type="match status" value="1"/>
</dbReference>
<dbReference type="GO" id="GO:0005737">
    <property type="term" value="C:cytoplasm"/>
    <property type="evidence" value="ECO:0007669"/>
    <property type="project" value="TreeGrafter"/>
</dbReference>
<protein>
    <submittedName>
        <fullName evidence="3">Glutathione S-transferase</fullName>
    </submittedName>
</protein>
<dbReference type="SFLD" id="SFLDS00019">
    <property type="entry name" value="Glutathione_Transferase_(cytos"/>
    <property type="match status" value="1"/>
</dbReference>
<dbReference type="SUPFAM" id="SSF52833">
    <property type="entry name" value="Thioredoxin-like"/>
    <property type="match status" value="1"/>
</dbReference>
<dbReference type="InterPro" id="IPR004046">
    <property type="entry name" value="GST_C"/>
</dbReference>